<feature type="compositionally biased region" description="Basic and acidic residues" evidence="1">
    <location>
        <begin position="1"/>
        <end position="15"/>
    </location>
</feature>
<dbReference type="AlphaFoldDB" id="A0A412S9P8"/>
<evidence type="ECO:0000313" key="2">
    <source>
        <dbReference type="EMBL" id="RGU34378.1"/>
    </source>
</evidence>
<evidence type="ECO:0000256" key="1">
    <source>
        <dbReference type="SAM" id="MobiDB-lite"/>
    </source>
</evidence>
<comment type="caution">
    <text evidence="2">The sequence shown here is derived from an EMBL/GenBank/DDBJ whole genome shotgun (WGS) entry which is preliminary data.</text>
</comment>
<dbReference type="EMBL" id="QRXV01000044">
    <property type="protein sequence ID" value="RGU34378.1"/>
    <property type="molecule type" value="Genomic_DNA"/>
</dbReference>
<sequence length="126" mass="14068">MAGKEKYARQPERKIFPRPHGQNAGIGRNGNRRLPLLKNPIPRGRTAENGRAATRGMDRKGLKTGGWKNRKGRSEVKKERCMAMPSIKRDFAVGRPKPEQTLPGPPVRSVRGLSVNIVTNHELVID</sequence>
<reference evidence="2 3" key="1">
    <citation type="submission" date="2018-08" db="EMBL/GenBank/DDBJ databases">
        <title>A genome reference for cultivated species of the human gut microbiota.</title>
        <authorList>
            <person name="Zou Y."/>
            <person name="Xue W."/>
            <person name="Luo G."/>
        </authorList>
    </citation>
    <scope>NUCLEOTIDE SEQUENCE [LARGE SCALE GENOMIC DNA]</scope>
    <source>
        <strain evidence="2 3">AF17-20</strain>
    </source>
</reference>
<evidence type="ECO:0000313" key="3">
    <source>
        <dbReference type="Proteomes" id="UP000284022"/>
    </source>
</evidence>
<dbReference type="Proteomes" id="UP000284022">
    <property type="component" value="Unassembled WGS sequence"/>
</dbReference>
<gene>
    <name evidence="2" type="ORF">DWW83_21225</name>
</gene>
<accession>A0A412S9P8</accession>
<name>A0A412S9P8_BACUN</name>
<protein>
    <submittedName>
        <fullName evidence="2">Uncharacterized protein</fullName>
    </submittedName>
</protein>
<feature type="region of interest" description="Disordered" evidence="1">
    <location>
        <begin position="1"/>
        <end position="109"/>
    </location>
</feature>
<proteinExistence type="predicted"/>
<feature type="compositionally biased region" description="Basic and acidic residues" evidence="1">
    <location>
        <begin position="72"/>
        <end position="98"/>
    </location>
</feature>
<organism evidence="2 3">
    <name type="scientific">Bacteroides uniformis</name>
    <dbReference type="NCBI Taxonomy" id="820"/>
    <lineage>
        <taxon>Bacteria</taxon>
        <taxon>Pseudomonadati</taxon>
        <taxon>Bacteroidota</taxon>
        <taxon>Bacteroidia</taxon>
        <taxon>Bacteroidales</taxon>
        <taxon>Bacteroidaceae</taxon>
        <taxon>Bacteroides</taxon>
    </lineage>
</organism>